<name>A0A364N7D4_STELY</name>
<dbReference type="GO" id="GO:0016787">
    <property type="term" value="F:hydrolase activity"/>
    <property type="evidence" value="ECO:0007669"/>
    <property type="project" value="InterPro"/>
</dbReference>
<evidence type="ECO:0000256" key="1">
    <source>
        <dbReference type="ARBA" id="ARBA00001947"/>
    </source>
</evidence>
<dbReference type="Gene3D" id="3.40.50.720">
    <property type="entry name" value="NAD(P)-binding Rossmann-like Domain"/>
    <property type="match status" value="1"/>
</dbReference>
<dbReference type="Pfam" id="PF08240">
    <property type="entry name" value="ADH_N"/>
    <property type="match status" value="1"/>
</dbReference>
<dbReference type="InterPro" id="IPR029058">
    <property type="entry name" value="AB_hydrolase_fold"/>
</dbReference>
<keyword evidence="9" id="KW-1185">Reference proteome</keyword>
<dbReference type="STRING" id="183478.A0A364N7D4"/>
<dbReference type="InterPro" id="IPR011032">
    <property type="entry name" value="GroES-like_sf"/>
</dbReference>
<dbReference type="AlphaFoldDB" id="A0A364N7D4"/>
<dbReference type="PANTHER" id="PTHR42940:SF8">
    <property type="entry name" value="VACUOLAR PROTEIN SORTING-ASSOCIATED PROTEIN 11"/>
    <property type="match status" value="1"/>
</dbReference>
<evidence type="ECO:0000256" key="6">
    <source>
        <dbReference type="ARBA" id="ARBA00023027"/>
    </source>
</evidence>
<keyword evidence="3" id="KW-0479">Metal-binding</keyword>
<accession>A0A364N7D4</accession>
<dbReference type="GO" id="GO:0046872">
    <property type="term" value="F:metal ion binding"/>
    <property type="evidence" value="ECO:0007669"/>
    <property type="project" value="UniProtKB-KW"/>
</dbReference>
<dbReference type="EMBL" id="QGDH01000040">
    <property type="protein sequence ID" value="RAR13147.1"/>
    <property type="molecule type" value="Genomic_DNA"/>
</dbReference>
<dbReference type="InterPro" id="IPR036291">
    <property type="entry name" value="NAD(P)-bd_dom_sf"/>
</dbReference>
<dbReference type="Proteomes" id="UP000249619">
    <property type="component" value="Unassembled WGS sequence"/>
</dbReference>
<gene>
    <name evidence="8" type="ORF">DDE83_003532</name>
</gene>
<evidence type="ECO:0000259" key="7">
    <source>
        <dbReference type="SMART" id="SM00829"/>
    </source>
</evidence>
<evidence type="ECO:0000313" key="8">
    <source>
        <dbReference type="EMBL" id="RAR13147.1"/>
    </source>
</evidence>
<comment type="caution">
    <text evidence="8">The sequence shown here is derived from an EMBL/GenBank/DDBJ whole genome shotgun (WGS) entry which is preliminary data.</text>
</comment>
<reference evidence="9" key="1">
    <citation type="submission" date="2018-05" db="EMBL/GenBank/DDBJ databases">
        <title>Draft genome sequence of Stemphylium lycopersici strain CIDEFI 213.</title>
        <authorList>
            <person name="Medina R."/>
            <person name="Franco M.E.E."/>
            <person name="Lucentini C.G."/>
            <person name="Saparrat M.C.N."/>
            <person name="Balatti P.A."/>
        </authorList>
    </citation>
    <scope>NUCLEOTIDE SEQUENCE [LARGE SCALE GENOMIC DNA]</scope>
    <source>
        <strain evidence="9">CIDEFI 213</strain>
    </source>
</reference>
<evidence type="ECO:0000256" key="3">
    <source>
        <dbReference type="ARBA" id="ARBA00022723"/>
    </source>
</evidence>
<dbReference type="Gene3D" id="3.40.50.1820">
    <property type="entry name" value="alpha/beta hydrolase"/>
    <property type="match status" value="1"/>
</dbReference>
<dbReference type="InterPro" id="IPR013154">
    <property type="entry name" value="ADH-like_N"/>
</dbReference>
<dbReference type="InterPro" id="IPR020843">
    <property type="entry name" value="ER"/>
</dbReference>
<dbReference type="SMART" id="SM00829">
    <property type="entry name" value="PKS_ER"/>
    <property type="match status" value="1"/>
</dbReference>
<keyword evidence="6" id="KW-0520">NAD</keyword>
<feature type="domain" description="Enoyl reductase (ER)" evidence="7">
    <location>
        <begin position="303"/>
        <end position="634"/>
    </location>
</feature>
<dbReference type="SUPFAM" id="SSF53474">
    <property type="entry name" value="alpha/beta-Hydrolases"/>
    <property type="match status" value="1"/>
</dbReference>
<dbReference type="InterPro" id="IPR013094">
    <property type="entry name" value="AB_hydrolase_3"/>
</dbReference>
<evidence type="ECO:0000256" key="2">
    <source>
        <dbReference type="ARBA" id="ARBA00008072"/>
    </source>
</evidence>
<dbReference type="Gene3D" id="3.90.180.10">
    <property type="entry name" value="Medium-chain alcohol dehydrogenases, catalytic domain"/>
    <property type="match status" value="1"/>
</dbReference>
<dbReference type="SUPFAM" id="SSF50129">
    <property type="entry name" value="GroES-like"/>
    <property type="match status" value="1"/>
</dbReference>
<dbReference type="PANTHER" id="PTHR42940">
    <property type="entry name" value="ALCOHOL DEHYDROGENASE 1-RELATED"/>
    <property type="match status" value="1"/>
</dbReference>
<dbReference type="GO" id="GO:0005737">
    <property type="term" value="C:cytoplasm"/>
    <property type="evidence" value="ECO:0007669"/>
    <property type="project" value="TreeGrafter"/>
</dbReference>
<dbReference type="Pfam" id="PF00107">
    <property type="entry name" value="ADH_zinc_N"/>
    <property type="match status" value="1"/>
</dbReference>
<evidence type="ECO:0000313" key="9">
    <source>
        <dbReference type="Proteomes" id="UP000249619"/>
    </source>
</evidence>
<keyword evidence="5" id="KW-0560">Oxidoreductase</keyword>
<dbReference type="OrthoDB" id="1879366at2759"/>
<dbReference type="GO" id="GO:0004022">
    <property type="term" value="F:alcohol dehydrogenase (NAD+) activity"/>
    <property type="evidence" value="ECO:0007669"/>
    <property type="project" value="TreeGrafter"/>
</dbReference>
<keyword evidence="4" id="KW-0862">Zinc</keyword>
<evidence type="ECO:0000256" key="4">
    <source>
        <dbReference type="ARBA" id="ARBA00022833"/>
    </source>
</evidence>
<organism evidence="8 9">
    <name type="scientific">Stemphylium lycopersici</name>
    <name type="common">Tomato gray leaf spot disease fungus</name>
    <name type="synonym">Thyrospora lycopersici</name>
    <dbReference type="NCBI Taxonomy" id="183478"/>
    <lineage>
        <taxon>Eukaryota</taxon>
        <taxon>Fungi</taxon>
        <taxon>Dikarya</taxon>
        <taxon>Ascomycota</taxon>
        <taxon>Pezizomycotina</taxon>
        <taxon>Dothideomycetes</taxon>
        <taxon>Pleosporomycetidae</taxon>
        <taxon>Pleosporales</taxon>
        <taxon>Pleosporineae</taxon>
        <taxon>Pleosporaceae</taxon>
        <taxon>Stemphylium</taxon>
    </lineage>
</organism>
<comment type="similarity">
    <text evidence="2">Belongs to the zinc-containing alcohol dehydrogenase family.</text>
</comment>
<comment type="cofactor">
    <cofactor evidence="1">
        <name>Zn(2+)</name>
        <dbReference type="ChEBI" id="CHEBI:29105"/>
    </cofactor>
</comment>
<dbReference type="SUPFAM" id="SSF51735">
    <property type="entry name" value="NAD(P)-binding Rossmann-fold domains"/>
    <property type="match status" value="1"/>
</dbReference>
<dbReference type="Pfam" id="PF07859">
    <property type="entry name" value="Abhydrolase_3"/>
    <property type="match status" value="1"/>
</dbReference>
<proteinExistence type="inferred from homology"/>
<dbReference type="InterPro" id="IPR013149">
    <property type="entry name" value="ADH-like_C"/>
</dbReference>
<dbReference type="FunFam" id="3.40.50.720:FF:000039">
    <property type="entry name" value="Alcohol dehydrogenase AdhP"/>
    <property type="match status" value="1"/>
</dbReference>
<sequence>MAAQYMQHGAAIASKYTLPAPDPSVKTDDTTTDDGTQVRIYTPDGYKGGRPVCIYYHGGGWAMGDVISEDAYSCAISKAGGIVVISVDYKLAPQNAHPGLLDECYKALQWARNNSQRLNTAHDKFLLAGLSAGGQIAFGTALRAVDDGLGEQLVGVLGINPVTVHPDGVPAELKERYTAMEQHDGYTINTNAAMRAFWGNVTNLSLAKWLTNGISDAFGAPPTDPYGSPLLHPKLKHLNKVWMAVSGHDTLRDDGLLMKEKLDQAGVPNQLDFYEGYPHVFMFSPSPKLEEPRQRFFSGMAEGVSQQQKVVINDIPIPTPAPHQFLVKIASASLCHSDLMMSLRPDYAVTMGHEGVGHIVTLGAETSSSGFAVGDAIGFNYFTGCCFRCDGCQVHNLRCETGEQRLQGFVADGFFAEYAVVDAVGAVRLPDALEVKRASPLFCAGITAFHSVDSCELAGGEWLAVVGCGGLGQYAVQYAKAMGLRIIALDINDSQLSMAKNLGAHATFNSKTNPTYLAEIKKLTDGKGCHAAAVYSGSNAAYAGALDLLRPGGLLMVVGIPPDGFGFVNAFDLTTGRYRIKAESTGIPQRMKKAVDFTGLHCIQPEVEYRKLEDLPKMVQDMDMGKAEKRQVVVF</sequence>
<evidence type="ECO:0000256" key="5">
    <source>
        <dbReference type="ARBA" id="ARBA00023002"/>
    </source>
</evidence>
<protein>
    <submittedName>
        <fullName evidence="8">GroES-like protein</fullName>
    </submittedName>
</protein>